<accession>A0ABQ2BZX3</accession>
<dbReference type="Gene3D" id="3.40.50.2000">
    <property type="entry name" value="Glycogen Phosphorylase B"/>
    <property type="match status" value="2"/>
</dbReference>
<dbReference type="InterPro" id="IPR001296">
    <property type="entry name" value="Glyco_trans_1"/>
</dbReference>
<name>A0ABQ2BZX3_9FLAO</name>
<reference evidence="6" key="1">
    <citation type="journal article" date="2019" name="Int. J. Syst. Evol. Microbiol.">
        <title>The Global Catalogue of Microorganisms (GCM) 10K type strain sequencing project: providing services to taxonomists for standard genome sequencing and annotation.</title>
        <authorList>
            <consortium name="The Broad Institute Genomics Platform"/>
            <consortium name="The Broad Institute Genome Sequencing Center for Infectious Disease"/>
            <person name="Wu L."/>
            <person name="Ma J."/>
        </authorList>
    </citation>
    <scope>NUCLEOTIDE SEQUENCE [LARGE SCALE GENOMIC DNA]</scope>
    <source>
        <strain evidence="6">CCM 8681</strain>
    </source>
</reference>
<dbReference type="PANTHER" id="PTHR12526:SF629">
    <property type="entry name" value="TEICHURONIC ACID BIOSYNTHESIS GLYCOSYLTRANSFERASE TUAH-RELATED"/>
    <property type="match status" value="1"/>
</dbReference>
<dbReference type="EMBL" id="BMDQ01000003">
    <property type="protein sequence ID" value="GGI58030.1"/>
    <property type="molecule type" value="Genomic_DNA"/>
</dbReference>
<evidence type="ECO:0000256" key="2">
    <source>
        <dbReference type="ARBA" id="ARBA00022679"/>
    </source>
</evidence>
<dbReference type="SUPFAM" id="SSF53756">
    <property type="entry name" value="UDP-Glycosyltransferase/glycogen phosphorylase"/>
    <property type="match status" value="1"/>
</dbReference>
<evidence type="ECO:0000313" key="6">
    <source>
        <dbReference type="Proteomes" id="UP000624701"/>
    </source>
</evidence>
<evidence type="ECO:0000313" key="5">
    <source>
        <dbReference type="EMBL" id="GGI58030.1"/>
    </source>
</evidence>
<sequence length="369" mass="42306">MAKRVKVLYTIPNFDTAGSGKVVYDLVKHIDKTKFEPHICCMHNKGEFFKQVEALNVPIHMFRVAATYRPFVTLAYRVWKIRQFFKHHQFDIIHSWHWSSDFTEPLAAKLAGIPFLYTKKAMSWGNKAWRWRSQLSTKIVTINSDMKAQFFSNMTDKVISIPIGLNINDFGILEKRYNNSDGYSIDKDDFVIVSIANLVAVKGIEVLLEAVKQIDNSKIKVFIVGDDASDYAIDLKEQYANSTVIFTGKKQDIKSYLALADVFVIPTKDEGRKEGQPIAPIEAMLSGRIVIGSRISGVKDVLSSFQDWLFESGSVSDLKKKLESVMQLHQEERRQLAKRMFEIASESYTIEKSIQMHEILYLKMNKNRA</sequence>
<gene>
    <name evidence="5" type="ORF">GCM10011444_23390</name>
</gene>
<dbReference type="Pfam" id="PF13439">
    <property type="entry name" value="Glyco_transf_4"/>
    <property type="match status" value="1"/>
</dbReference>
<keyword evidence="6" id="KW-1185">Reference proteome</keyword>
<protein>
    <submittedName>
        <fullName evidence="5">Glycosyl transferase</fullName>
    </submittedName>
</protein>
<evidence type="ECO:0000256" key="1">
    <source>
        <dbReference type="ARBA" id="ARBA00022676"/>
    </source>
</evidence>
<dbReference type="RefSeq" id="WP_188374935.1">
    <property type="nucleotide sequence ID" value="NZ_BMDQ01000003.1"/>
</dbReference>
<organism evidence="5 6">
    <name type="scientific">Winogradskyella haliclonae</name>
    <dbReference type="NCBI Taxonomy" id="2048558"/>
    <lineage>
        <taxon>Bacteria</taxon>
        <taxon>Pseudomonadati</taxon>
        <taxon>Bacteroidota</taxon>
        <taxon>Flavobacteriia</taxon>
        <taxon>Flavobacteriales</taxon>
        <taxon>Flavobacteriaceae</taxon>
        <taxon>Winogradskyella</taxon>
    </lineage>
</organism>
<dbReference type="InterPro" id="IPR028098">
    <property type="entry name" value="Glyco_trans_4-like_N"/>
</dbReference>
<feature type="domain" description="Glycosyltransferase subfamily 4-like N-terminal" evidence="4">
    <location>
        <begin position="18"/>
        <end position="166"/>
    </location>
</feature>
<feature type="domain" description="Glycosyl transferase family 1" evidence="3">
    <location>
        <begin position="181"/>
        <end position="339"/>
    </location>
</feature>
<comment type="caution">
    <text evidence="5">The sequence shown here is derived from an EMBL/GenBank/DDBJ whole genome shotgun (WGS) entry which is preliminary data.</text>
</comment>
<dbReference type="PANTHER" id="PTHR12526">
    <property type="entry name" value="GLYCOSYLTRANSFERASE"/>
    <property type="match status" value="1"/>
</dbReference>
<keyword evidence="1" id="KW-0328">Glycosyltransferase</keyword>
<evidence type="ECO:0000259" key="4">
    <source>
        <dbReference type="Pfam" id="PF13439"/>
    </source>
</evidence>
<proteinExistence type="predicted"/>
<dbReference type="GO" id="GO:0016740">
    <property type="term" value="F:transferase activity"/>
    <property type="evidence" value="ECO:0007669"/>
    <property type="project" value="UniProtKB-KW"/>
</dbReference>
<dbReference type="Proteomes" id="UP000624701">
    <property type="component" value="Unassembled WGS sequence"/>
</dbReference>
<evidence type="ECO:0000259" key="3">
    <source>
        <dbReference type="Pfam" id="PF00534"/>
    </source>
</evidence>
<keyword evidence="2 5" id="KW-0808">Transferase</keyword>
<dbReference type="Pfam" id="PF00534">
    <property type="entry name" value="Glycos_transf_1"/>
    <property type="match status" value="1"/>
</dbReference>